<evidence type="ECO:0000256" key="1">
    <source>
        <dbReference type="SAM" id="MobiDB-lite"/>
    </source>
</evidence>
<feature type="region of interest" description="Disordered" evidence="1">
    <location>
        <begin position="1"/>
        <end position="29"/>
    </location>
</feature>
<organism evidence="2">
    <name type="scientific">Arundo donax</name>
    <name type="common">Giant reed</name>
    <name type="synonym">Donax arundinaceus</name>
    <dbReference type="NCBI Taxonomy" id="35708"/>
    <lineage>
        <taxon>Eukaryota</taxon>
        <taxon>Viridiplantae</taxon>
        <taxon>Streptophyta</taxon>
        <taxon>Embryophyta</taxon>
        <taxon>Tracheophyta</taxon>
        <taxon>Spermatophyta</taxon>
        <taxon>Magnoliopsida</taxon>
        <taxon>Liliopsida</taxon>
        <taxon>Poales</taxon>
        <taxon>Poaceae</taxon>
        <taxon>PACMAD clade</taxon>
        <taxon>Arundinoideae</taxon>
        <taxon>Arundineae</taxon>
        <taxon>Arundo</taxon>
    </lineage>
</organism>
<feature type="compositionally biased region" description="Pro residues" evidence="1">
    <location>
        <begin position="17"/>
        <end position="28"/>
    </location>
</feature>
<feature type="compositionally biased region" description="Basic and acidic residues" evidence="1">
    <location>
        <begin position="1"/>
        <end position="14"/>
    </location>
</feature>
<dbReference type="AlphaFoldDB" id="A0A0A9HRQ1"/>
<dbReference type="EMBL" id="GBRH01160345">
    <property type="protein sequence ID" value="JAE37551.1"/>
    <property type="molecule type" value="Transcribed_RNA"/>
</dbReference>
<reference evidence="2" key="1">
    <citation type="submission" date="2014-09" db="EMBL/GenBank/DDBJ databases">
        <authorList>
            <person name="Magalhaes I.L.F."/>
            <person name="Oliveira U."/>
            <person name="Santos F.R."/>
            <person name="Vidigal T.H.D.A."/>
            <person name="Brescovit A.D."/>
            <person name="Santos A.J."/>
        </authorList>
    </citation>
    <scope>NUCLEOTIDE SEQUENCE</scope>
    <source>
        <tissue evidence="2">Shoot tissue taken approximately 20 cm above the soil surface</tissue>
    </source>
</reference>
<proteinExistence type="predicted"/>
<evidence type="ECO:0000313" key="2">
    <source>
        <dbReference type="EMBL" id="JAE37551.1"/>
    </source>
</evidence>
<protein>
    <submittedName>
        <fullName evidence="2">Uncharacterized protein</fullName>
    </submittedName>
</protein>
<sequence>MREVARYLDGREAGEVPEPPLPPPPPPACSGEVGFDDFVHSYPSSSFERAAGGGGAGWDGGTQTSVATFPYSPLSMRSSHVSV</sequence>
<reference evidence="2" key="2">
    <citation type="journal article" date="2015" name="Data Brief">
        <title>Shoot transcriptome of the giant reed, Arundo donax.</title>
        <authorList>
            <person name="Barrero R.A."/>
            <person name="Guerrero F.D."/>
            <person name="Moolhuijzen P."/>
            <person name="Goolsby J.A."/>
            <person name="Tidwell J."/>
            <person name="Bellgard S.E."/>
            <person name="Bellgard M.I."/>
        </authorList>
    </citation>
    <scope>NUCLEOTIDE SEQUENCE</scope>
    <source>
        <tissue evidence="2">Shoot tissue taken approximately 20 cm above the soil surface</tissue>
    </source>
</reference>
<name>A0A0A9HRQ1_ARUDO</name>
<accession>A0A0A9HRQ1</accession>